<evidence type="ECO:0000313" key="3">
    <source>
        <dbReference type="EMBL" id="QCC72756.1"/>
    </source>
</evidence>
<dbReference type="InterPro" id="IPR004118">
    <property type="entry name" value="HEV_TT_vir_Orf2/Gyrovir_Vp2_N"/>
</dbReference>
<proteinExistence type="predicted"/>
<dbReference type="EMBL" id="MH760402">
    <property type="protein sequence ID" value="QCC72756.1"/>
    <property type="molecule type" value="Genomic_DNA"/>
</dbReference>
<feature type="region of interest" description="Disordered" evidence="1">
    <location>
        <begin position="134"/>
        <end position="176"/>
    </location>
</feature>
<evidence type="ECO:0000256" key="1">
    <source>
        <dbReference type="SAM" id="MobiDB-lite"/>
    </source>
</evidence>
<name>A0A4D6IZ03_9VIRU</name>
<feature type="compositionally biased region" description="Low complexity" evidence="1">
    <location>
        <begin position="164"/>
        <end position="176"/>
    </location>
</feature>
<accession>A0A4D6IZ03</accession>
<protein>
    <submittedName>
        <fullName evidence="3">ORF 2</fullName>
    </submittedName>
</protein>
<feature type="compositionally biased region" description="Acidic residues" evidence="1">
    <location>
        <begin position="153"/>
        <end position="163"/>
    </location>
</feature>
<evidence type="ECO:0000259" key="2">
    <source>
        <dbReference type="Pfam" id="PF02957"/>
    </source>
</evidence>
<sequence length="176" mass="18984">MAEFTAPETADEATAKSARILGGCLGTSEGMWRVKGQFGRDPPEQPGKILKITCPSSLHIRANTGERQYYLIPYRMTAQHKEMKWRDIVFQSHGLFCTCSDPVNHLLAIETSFQSAYGRPRHSGYEDHIVGGGTGVAGPTGTAGVPEEVAEHGEDDDGEDDADFAAAAAATESNER</sequence>
<feature type="domain" description="Hepatitis TT virus Orf2/Gyrovirus Vp2 N-terminal" evidence="2">
    <location>
        <begin position="79"/>
        <end position="113"/>
    </location>
</feature>
<reference evidence="3" key="1">
    <citation type="submission" date="2018-08" db="EMBL/GenBank/DDBJ databases">
        <title>Oral virome of Sapajus nigritus.</title>
        <authorList>
            <person name="Santos R.N."/>
            <person name="Finoketti F."/>
            <person name="Campos A.S."/>
            <person name="Campos F.S."/>
            <person name="Roehe P."/>
            <person name="Batista H.R."/>
            <person name="Wagner P.C."/>
            <person name="Franco A.C."/>
        </authorList>
    </citation>
    <scope>NUCLEOTIDE SEQUENCE</scope>
</reference>
<dbReference type="Pfam" id="PF02957">
    <property type="entry name" value="TT_ORF2-like"/>
    <property type="match status" value="1"/>
</dbReference>
<organism evidence="3">
    <name type="scientific">Torque teno virus</name>
    <dbReference type="NCBI Taxonomy" id="68887"/>
    <lineage>
        <taxon>Viruses</taxon>
        <taxon>Monodnaviria</taxon>
        <taxon>Shotokuvirae</taxon>
        <taxon>Commensaviricota</taxon>
        <taxon>Cardeaviricetes</taxon>
        <taxon>Sanitavirales</taxon>
        <taxon>Anelloviridae</taxon>
    </lineage>
</organism>